<dbReference type="Proteomes" id="UP000278807">
    <property type="component" value="Unassembled WGS sequence"/>
</dbReference>
<gene>
    <name evidence="1" type="ORF">HNAJ_LOCUS11443</name>
</gene>
<dbReference type="AlphaFoldDB" id="A0A0R3TUK9"/>
<dbReference type="EMBL" id="UZAE01013578">
    <property type="protein sequence ID" value="VDO10465.1"/>
    <property type="molecule type" value="Genomic_DNA"/>
</dbReference>
<organism evidence="3">
    <name type="scientific">Rodentolepis nana</name>
    <name type="common">Dwarf tapeworm</name>
    <name type="synonym">Hymenolepis nana</name>
    <dbReference type="NCBI Taxonomy" id="102285"/>
    <lineage>
        <taxon>Eukaryota</taxon>
        <taxon>Metazoa</taxon>
        <taxon>Spiralia</taxon>
        <taxon>Lophotrochozoa</taxon>
        <taxon>Platyhelminthes</taxon>
        <taxon>Cestoda</taxon>
        <taxon>Eucestoda</taxon>
        <taxon>Cyclophyllidea</taxon>
        <taxon>Hymenolepididae</taxon>
        <taxon>Rodentolepis</taxon>
    </lineage>
</organism>
<reference evidence="1 2" key="2">
    <citation type="submission" date="2018-11" db="EMBL/GenBank/DDBJ databases">
        <authorList>
            <consortium name="Pathogen Informatics"/>
        </authorList>
    </citation>
    <scope>NUCLEOTIDE SEQUENCE [LARGE SCALE GENOMIC DNA]</scope>
</reference>
<evidence type="ECO:0000313" key="3">
    <source>
        <dbReference type="WBParaSite" id="HNAJ_0001145301-mRNA-1"/>
    </source>
</evidence>
<dbReference type="WBParaSite" id="HNAJ_0001145301-mRNA-1">
    <property type="protein sequence ID" value="HNAJ_0001145301-mRNA-1"/>
    <property type="gene ID" value="HNAJ_0001145301"/>
</dbReference>
<proteinExistence type="predicted"/>
<keyword evidence="2" id="KW-1185">Reference proteome</keyword>
<protein>
    <submittedName>
        <fullName evidence="1 3">Uncharacterized protein</fullName>
    </submittedName>
</protein>
<name>A0A0R3TUK9_RODNA</name>
<evidence type="ECO:0000313" key="1">
    <source>
        <dbReference type="EMBL" id="VDO10465.1"/>
    </source>
</evidence>
<dbReference type="OrthoDB" id="10521811at2759"/>
<evidence type="ECO:0000313" key="2">
    <source>
        <dbReference type="Proteomes" id="UP000278807"/>
    </source>
</evidence>
<accession>A0A0R3TUK9</accession>
<sequence length="229" mass="25396">MMSGSSNSLNVFGRNDLIQRNVALINAEEKKEGNNLLFSRGKRPADGSEDLEEITLQCKRPATEEMVLRRLSNLNISNVDIGKPTDDADMFTIEDLSDDESSNEVNDDKCFILPEALKKDYELIQIRGSLHNPFLMKLASSSLINAVPETCLALVPYVPRPVLPPLAYKQEEDIKNVNEDCGNEKSVGVEPMDFAPENFTNFNVLPSTVSQSLPSFSFNSGFSFGQIDV</sequence>
<reference evidence="3" key="1">
    <citation type="submission" date="2017-02" db="UniProtKB">
        <authorList>
            <consortium name="WormBaseParasite"/>
        </authorList>
    </citation>
    <scope>IDENTIFICATION</scope>
</reference>